<dbReference type="Proteomes" id="UP000324897">
    <property type="component" value="Chromosome 2"/>
</dbReference>
<sequence length="395" mass="43695">MGSGADTTGKVFDERLQEKRPRFDSEPASPWAGLQPDALGVVLRFLPCKADRSRLRSVCRHWRATSRGHAVPPPLPLLVLSRFRFASLSPRGALTPAQRAWMPQEVAGDHVRCVGSFGEWLVGTREAYGECFLVNAFSHEVVHLPCLSDSGYRCSMYLLHKVALSASPESGSECIVAAFGFRGSSPELSLWRPGMTSWHVRRDALIAGHIDMAFLKGKLYMLWRFTPCLVALELGEDERGVTVSRIEDCFVESRLPNPLRYNDSVSCNIVVWRGKLLLVIRYYGGSQARHNVLKVGVLALDFSTKPYGVTEINGFGSDCIFVGSGGCKSFPAGLHDGFEDELIYFVPDHNNPHDAFVYNMKDGAVRPFAIESRPGSIVGTPQDSLGFPVWLFPSE</sequence>
<dbReference type="EMBL" id="RWGY01000013">
    <property type="protein sequence ID" value="TVU25156.1"/>
    <property type="molecule type" value="Genomic_DNA"/>
</dbReference>
<organism evidence="3 4">
    <name type="scientific">Eragrostis curvula</name>
    <name type="common">weeping love grass</name>
    <dbReference type="NCBI Taxonomy" id="38414"/>
    <lineage>
        <taxon>Eukaryota</taxon>
        <taxon>Viridiplantae</taxon>
        <taxon>Streptophyta</taxon>
        <taxon>Embryophyta</taxon>
        <taxon>Tracheophyta</taxon>
        <taxon>Spermatophyta</taxon>
        <taxon>Magnoliopsida</taxon>
        <taxon>Liliopsida</taxon>
        <taxon>Poales</taxon>
        <taxon>Poaceae</taxon>
        <taxon>PACMAD clade</taxon>
        <taxon>Chloridoideae</taxon>
        <taxon>Eragrostideae</taxon>
        <taxon>Eragrostidinae</taxon>
        <taxon>Eragrostis</taxon>
    </lineage>
</organism>
<evidence type="ECO:0000259" key="2">
    <source>
        <dbReference type="Pfam" id="PF03478"/>
    </source>
</evidence>
<name>A0A5J9UNL7_9POAL</name>
<dbReference type="Gramene" id="TVU25156">
    <property type="protein sequence ID" value="TVU25156"/>
    <property type="gene ID" value="EJB05_27640"/>
</dbReference>
<keyword evidence="4" id="KW-1185">Reference proteome</keyword>
<evidence type="ECO:0000256" key="1">
    <source>
        <dbReference type="SAM" id="MobiDB-lite"/>
    </source>
</evidence>
<evidence type="ECO:0000313" key="4">
    <source>
        <dbReference type="Proteomes" id="UP000324897"/>
    </source>
</evidence>
<comment type="caution">
    <text evidence="3">The sequence shown here is derived from an EMBL/GenBank/DDBJ whole genome shotgun (WGS) entry which is preliminary data.</text>
</comment>
<feature type="non-terminal residue" evidence="3">
    <location>
        <position position="1"/>
    </location>
</feature>
<feature type="region of interest" description="Disordered" evidence="1">
    <location>
        <begin position="1"/>
        <end position="29"/>
    </location>
</feature>
<accession>A0A5J9UNL7</accession>
<feature type="compositionally biased region" description="Basic and acidic residues" evidence="1">
    <location>
        <begin position="11"/>
        <end position="25"/>
    </location>
</feature>
<dbReference type="OrthoDB" id="637180at2759"/>
<dbReference type="PANTHER" id="PTHR33110:SF123">
    <property type="entry name" value="DUF295 DOMAIN-CONTAINING PROTEIN"/>
    <property type="match status" value="1"/>
</dbReference>
<feature type="domain" description="KIB1-4 beta-propeller" evidence="2">
    <location>
        <begin position="102"/>
        <end position="359"/>
    </location>
</feature>
<dbReference type="AlphaFoldDB" id="A0A5J9UNL7"/>
<dbReference type="Pfam" id="PF03478">
    <property type="entry name" value="Beta-prop_KIB1-4"/>
    <property type="match status" value="1"/>
</dbReference>
<proteinExistence type="predicted"/>
<evidence type="ECO:0000313" key="3">
    <source>
        <dbReference type="EMBL" id="TVU25156.1"/>
    </source>
</evidence>
<dbReference type="Gene3D" id="1.20.1280.50">
    <property type="match status" value="1"/>
</dbReference>
<reference evidence="3 4" key="1">
    <citation type="journal article" date="2019" name="Sci. Rep.">
        <title>A high-quality genome of Eragrostis curvula grass provides insights into Poaceae evolution and supports new strategies to enhance forage quality.</title>
        <authorList>
            <person name="Carballo J."/>
            <person name="Santos B.A.C.M."/>
            <person name="Zappacosta D."/>
            <person name="Garbus I."/>
            <person name="Selva J.P."/>
            <person name="Gallo C.A."/>
            <person name="Diaz A."/>
            <person name="Albertini E."/>
            <person name="Caccamo M."/>
            <person name="Echenique V."/>
        </authorList>
    </citation>
    <scope>NUCLEOTIDE SEQUENCE [LARGE SCALE GENOMIC DNA]</scope>
    <source>
        <strain evidence="4">cv. Victoria</strain>
        <tissue evidence="3">Leaf</tissue>
    </source>
</reference>
<protein>
    <recommendedName>
        <fullName evidence="2">KIB1-4 beta-propeller domain-containing protein</fullName>
    </recommendedName>
</protein>
<gene>
    <name evidence="3" type="ORF">EJB05_27640</name>
</gene>
<dbReference type="PANTHER" id="PTHR33110">
    <property type="entry name" value="F-BOX/KELCH-REPEAT PROTEIN-RELATED"/>
    <property type="match status" value="1"/>
</dbReference>
<dbReference type="InterPro" id="IPR005174">
    <property type="entry name" value="KIB1-4_b-propeller"/>
</dbReference>